<evidence type="ECO:0000256" key="7">
    <source>
        <dbReference type="SAM" id="Phobius"/>
    </source>
</evidence>
<organism evidence="8 9">
    <name type="scientific">Mycobacterium gordonae</name>
    <dbReference type="NCBI Taxonomy" id="1778"/>
    <lineage>
        <taxon>Bacteria</taxon>
        <taxon>Bacillati</taxon>
        <taxon>Actinomycetota</taxon>
        <taxon>Actinomycetes</taxon>
        <taxon>Mycobacteriales</taxon>
        <taxon>Mycobacteriaceae</taxon>
        <taxon>Mycobacterium</taxon>
    </lineage>
</organism>
<keyword evidence="4 7" id="KW-0812">Transmembrane</keyword>
<feature type="transmembrane region" description="Helical" evidence="7">
    <location>
        <begin position="270"/>
        <end position="292"/>
    </location>
</feature>
<feature type="transmembrane region" description="Helical" evidence="7">
    <location>
        <begin position="91"/>
        <end position="114"/>
    </location>
</feature>
<comment type="caution">
    <text evidence="8">The sequence shown here is derived from an EMBL/GenBank/DDBJ whole genome shotgun (WGS) entry which is preliminary data.</text>
</comment>
<feature type="transmembrane region" description="Helical" evidence="7">
    <location>
        <begin position="349"/>
        <end position="367"/>
    </location>
</feature>
<reference evidence="8 9" key="1">
    <citation type="submission" date="2015-10" db="EMBL/GenBank/DDBJ databases">
        <title>Mycobacterium gordonae draft genome assembly.</title>
        <authorList>
            <person name="Ustinova V."/>
            <person name="Smirnova T."/>
            <person name="Blagodatskikh K."/>
            <person name="Varlamov D."/>
            <person name="Larionova E."/>
            <person name="Chernousova L."/>
        </authorList>
    </citation>
    <scope>NUCLEOTIDE SEQUENCE [LARGE SCALE GENOMIC DNA]</scope>
    <source>
        <strain evidence="8 9">CTRI 14-8773</strain>
    </source>
</reference>
<evidence type="ECO:0008006" key="10">
    <source>
        <dbReference type="Google" id="ProtNLM"/>
    </source>
</evidence>
<evidence type="ECO:0000256" key="2">
    <source>
        <dbReference type="ARBA" id="ARBA00006386"/>
    </source>
</evidence>
<evidence type="ECO:0000256" key="4">
    <source>
        <dbReference type="ARBA" id="ARBA00022692"/>
    </source>
</evidence>
<feature type="transmembrane region" description="Helical" evidence="7">
    <location>
        <begin position="57"/>
        <end position="79"/>
    </location>
</feature>
<evidence type="ECO:0000313" key="9">
    <source>
        <dbReference type="Proteomes" id="UP000051677"/>
    </source>
</evidence>
<evidence type="ECO:0000256" key="5">
    <source>
        <dbReference type="ARBA" id="ARBA00022989"/>
    </source>
</evidence>
<dbReference type="PANTHER" id="PTHR42775:SF1">
    <property type="entry name" value="PERMEASE RV2963-RELATED"/>
    <property type="match status" value="1"/>
</dbReference>
<feature type="transmembrane region" description="Helical" evidence="7">
    <location>
        <begin position="120"/>
        <end position="141"/>
    </location>
</feature>
<dbReference type="EMBL" id="LKTM01000090">
    <property type="protein sequence ID" value="KQH79572.1"/>
    <property type="molecule type" value="Genomic_DNA"/>
</dbReference>
<accession>A0A0Q2XED1</accession>
<evidence type="ECO:0000256" key="1">
    <source>
        <dbReference type="ARBA" id="ARBA00004651"/>
    </source>
</evidence>
<comment type="subcellular location">
    <subcellularLocation>
        <location evidence="1">Cell membrane</location>
        <topology evidence="1">Multi-pass membrane protein</topology>
    </subcellularLocation>
</comment>
<dbReference type="STRING" id="1778.A9W97_18125"/>
<evidence type="ECO:0000256" key="3">
    <source>
        <dbReference type="ARBA" id="ARBA00022475"/>
    </source>
</evidence>
<name>A0A0Q2XED1_MYCGO</name>
<feature type="transmembrane region" description="Helical" evidence="7">
    <location>
        <begin position="304"/>
        <end position="329"/>
    </location>
</feature>
<evidence type="ECO:0000313" key="8">
    <source>
        <dbReference type="EMBL" id="KQH79572.1"/>
    </source>
</evidence>
<proteinExistence type="inferred from homology"/>
<dbReference type="Pfam" id="PF03773">
    <property type="entry name" value="ArsP_1"/>
    <property type="match status" value="1"/>
</dbReference>
<keyword evidence="6 7" id="KW-0472">Membrane</keyword>
<dbReference type="InterPro" id="IPR053166">
    <property type="entry name" value="UPF0718_permease"/>
</dbReference>
<comment type="similarity">
    <text evidence="2">Belongs to the UPF0718 family.</text>
</comment>
<feature type="transmembrane region" description="Helical" evidence="7">
    <location>
        <begin position="205"/>
        <end position="224"/>
    </location>
</feature>
<sequence>MADNALGALGHALALTGSMTWEILWALILGFALSAVVQAVVRRSTIVGLLGDDRPRTLAIAAGLGAASSSCSYAAVALARSLFRKGANFTAAMAFEIGSTNLVVELGIILALLMGWQFTAAEFVGGPLMIIVLALLFRLFVRQRLINAAREEAEKGVAGSMEGHAAMDMSIQGDGSFWSRLISGRGFTSVSHVFVMEWLAILRDLVIGLLIAGAIAAWVPETFWQDFFLTNHPTWSVVWGPIVGPFVAIVSFVCSIGNVPLAAVLWNGGISFGGVIAFIFADLLILPILNIYRKYYGTRMMLTLLATFYAAMVVAGYLVELIFGTAGLIPSQRNAMVMSSGISWNYTTWLNIIFLVIAAVLVARFFTSGGMPMLRMMGGSPEAEHEHGGHGGHGAGCH</sequence>
<protein>
    <recommendedName>
        <fullName evidence="10">Permease</fullName>
    </recommendedName>
</protein>
<feature type="transmembrane region" description="Helical" evidence="7">
    <location>
        <begin position="12"/>
        <end position="37"/>
    </location>
</feature>
<dbReference type="Proteomes" id="UP000051677">
    <property type="component" value="Unassembled WGS sequence"/>
</dbReference>
<feature type="transmembrane region" description="Helical" evidence="7">
    <location>
        <begin position="236"/>
        <end position="258"/>
    </location>
</feature>
<dbReference type="RefSeq" id="WP_055577584.1">
    <property type="nucleotide sequence ID" value="NZ_LKTM01000090.1"/>
</dbReference>
<dbReference type="InterPro" id="IPR005524">
    <property type="entry name" value="DUF318"/>
</dbReference>
<dbReference type="OrthoDB" id="9811980at2"/>
<keyword evidence="5 7" id="KW-1133">Transmembrane helix</keyword>
<gene>
    <name evidence="8" type="ORF">AO501_17260</name>
</gene>
<dbReference type="GO" id="GO:0005886">
    <property type="term" value="C:plasma membrane"/>
    <property type="evidence" value="ECO:0007669"/>
    <property type="project" value="UniProtKB-SubCell"/>
</dbReference>
<keyword evidence="3" id="KW-1003">Cell membrane</keyword>
<dbReference type="PANTHER" id="PTHR42775">
    <property type="entry name" value="PERMEASE RV2963-RELATED"/>
    <property type="match status" value="1"/>
</dbReference>
<evidence type="ECO:0000256" key="6">
    <source>
        <dbReference type="ARBA" id="ARBA00023136"/>
    </source>
</evidence>
<dbReference type="AlphaFoldDB" id="A0A0Q2XED1"/>